<dbReference type="EMBL" id="DS232126">
    <property type="protein sequence ID" value="EDS35591.1"/>
    <property type="molecule type" value="Genomic_DNA"/>
</dbReference>
<gene>
    <name evidence="11" type="primary">6043808</name>
    <name evidence="10" type="ORF">CpipJ_CPIJ010907</name>
</gene>
<sequence>MDDEENLLRVQLFSMALIGVQERETVPSRIYSYFCFYSLLIMDLSMVLFAVQHFGDMVLVCDCLGPGFTAYLGMVKQHYLSEQRKQLWEIIYALKKLKQIAKPDEIRSIERNNQIDRYLATAYLTSAVITGSHFIVTAIVKAVYSKVVHGKFVWQLPLLQSTLKFAFFSSFYSYPFDISHPLMFAVLFVWTSATIYMVVFGSVSSDAAFGGLASNLVVHFKFIQAGFRDRSFEDNDQSLKDLIEYHRHVLDLSRKLISAYRPIMLNNFIVASFLLCVLGFQLVLFMGSTMMFLYIVFVTAIVIQITFFSYYGSQLSHESALVGDAIYCSNWYETSPKTRRLLLQCLMRAQVPVNIRVGFIEASMPTFRAILNSAGSYVALLLSFTDT</sequence>
<dbReference type="GO" id="GO:0005886">
    <property type="term" value="C:plasma membrane"/>
    <property type="evidence" value="ECO:0007669"/>
    <property type="project" value="UniProtKB-SubCell"/>
</dbReference>
<reference evidence="11" key="2">
    <citation type="submission" date="2020-05" db="UniProtKB">
        <authorList>
            <consortium name="EnsemblMetazoa"/>
        </authorList>
    </citation>
    <scope>IDENTIFICATION</scope>
    <source>
        <strain evidence="11">JHB</strain>
    </source>
</reference>
<dbReference type="HOGENOM" id="CLU_033399_7_1_1"/>
<evidence type="ECO:0000313" key="10">
    <source>
        <dbReference type="EMBL" id="EDS35591.1"/>
    </source>
</evidence>
<evidence type="ECO:0000313" key="12">
    <source>
        <dbReference type="Proteomes" id="UP000002320"/>
    </source>
</evidence>
<keyword evidence="8 9" id="KW-0807">Transducer</keyword>
<evidence type="ECO:0000256" key="2">
    <source>
        <dbReference type="ARBA" id="ARBA00022606"/>
    </source>
</evidence>
<dbReference type="PANTHER" id="PTHR21137">
    <property type="entry name" value="ODORANT RECEPTOR"/>
    <property type="match status" value="1"/>
</dbReference>
<dbReference type="eggNOG" id="ENOG502SSPN">
    <property type="taxonomic scope" value="Eukaryota"/>
</dbReference>
<dbReference type="VEuPathDB" id="VectorBase:CQUJHB011798"/>
<dbReference type="InParanoid" id="B0WVI5"/>
<dbReference type="Pfam" id="PF02949">
    <property type="entry name" value="7tm_6"/>
    <property type="match status" value="1"/>
</dbReference>
<feature type="transmembrane region" description="Helical" evidence="9">
    <location>
        <begin position="57"/>
        <end position="75"/>
    </location>
</feature>
<feature type="transmembrane region" description="Helical" evidence="9">
    <location>
        <begin position="30"/>
        <end position="51"/>
    </location>
</feature>
<accession>B0WVI5</accession>
<evidence type="ECO:0000256" key="4">
    <source>
        <dbReference type="ARBA" id="ARBA00022725"/>
    </source>
</evidence>
<dbReference type="OMA" id="LQEYCLR"/>
<dbReference type="GO" id="GO:0004984">
    <property type="term" value="F:olfactory receptor activity"/>
    <property type="evidence" value="ECO:0007669"/>
    <property type="project" value="InterPro"/>
</dbReference>
<reference evidence="10" key="1">
    <citation type="submission" date="2007-03" db="EMBL/GenBank/DDBJ databases">
        <title>Annotation of Culex pipiens quinquefasciatus.</title>
        <authorList>
            <consortium name="The Broad Institute Genome Sequencing Platform"/>
            <person name="Atkinson P.W."/>
            <person name="Hemingway J."/>
            <person name="Christensen B.M."/>
            <person name="Higgs S."/>
            <person name="Kodira C."/>
            <person name="Hannick L."/>
            <person name="Megy K."/>
            <person name="O'Leary S."/>
            <person name="Pearson M."/>
            <person name="Haas B.J."/>
            <person name="Mauceli E."/>
            <person name="Wortman J.R."/>
            <person name="Lee N.H."/>
            <person name="Guigo R."/>
            <person name="Stanke M."/>
            <person name="Alvarado L."/>
            <person name="Amedeo P."/>
            <person name="Antoine C.H."/>
            <person name="Arensburger P."/>
            <person name="Bidwell S.L."/>
            <person name="Crawford M."/>
            <person name="Camaro F."/>
            <person name="Devon K."/>
            <person name="Engels R."/>
            <person name="Hammond M."/>
            <person name="Howarth C."/>
            <person name="Koehrsen M."/>
            <person name="Lawson D."/>
            <person name="Montgomery P."/>
            <person name="Nene V."/>
            <person name="Nusbaum C."/>
            <person name="Puiu D."/>
            <person name="Romero-Severson J."/>
            <person name="Severson D.W."/>
            <person name="Shumway M."/>
            <person name="Sisk P."/>
            <person name="Stolte C."/>
            <person name="Zeng Q."/>
            <person name="Eisenstadt E."/>
            <person name="Fraser-Liggett C."/>
            <person name="Strausberg R."/>
            <person name="Galagan J."/>
            <person name="Birren B."/>
            <person name="Collins F.H."/>
        </authorList>
    </citation>
    <scope>NUCLEOTIDE SEQUENCE [LARGE SCALE GENOMIC DNA]</scope>
    <source>
        <strain evidence="10">JHB</strain>
    </source>
</reference>
<evidence type="ECO:0000256" key="9">
    <source>
        <dbReference type="RuleBase" id="RU351113"/>
    </source>
</evidence>
<keyword evidence="7 9" id="KW-0675">Receptor</keyword>
<evidence type="ECO:0000256" key="7">
    <source>
        <dbReference type="ARBA" id="ARBA00023170"/>
    </source>
</evidence>
<dbReference type="PANTHER" id="PTHR21137:SF43">
    <property type="entry name" value="ODORANT RECEPTOR 47A-RELATED"/>
    <property type="match status" value="1"/>
</dbReference>
<evidence type="ECO:0000256" key="8">
    <source>
        <dbReference type="ARBA" id="ARBA00023224"/>
    </source>
</evidence>
<dbReference type="KEGG" id="cqu:CpipJ_CPIJ010907"/>
<dbReference type="GO" id="GO:0005549">
    <property type="term" value="F:odorant binding"/>
    <property type="evidence" value="ECO:0007669"/>
    <property type="project" value="InterPro"/>
</dbReference>
<keyword evidence="3 9" id="KW-0812">Transmembrane</keyword>
<dbReference type="Proteomes" id="UP000002320">
    <property type="component" value="Unassembled WGS sequence"/>
</dbReference>
<keyword evidence="5 9" id="KW-1133">Transmembrane helix</keyword>
<comment type="subcellular location">
    <subcellularLocation>
        <location evidence="9">Cell membrane</location>
        <topology evidence="9">Multi-pass membrane protein</topology>
    </subcellularLocation>
    <subcellularLocation>
        <location evidence="1">Membrane</location>
        <topology evidence="1">Multi-pass membrane protein</topology>
    </subcellularLocation>
</comment>
<evidence type="ECO:0000313" key="11">
    <source>
        <dbReference type="EnsemblMetazoa" id="CPIJ010907-PA"/>
    </source>
</evidence>
<feature type="transmembrane region" description="Helical" evidence="9">
    <location>
        <begin position="118"/>
        <end position="140"/>
    </location>
</feature>
<dbReference type="InterPro" id="IPR004117">
    <property type="entry name" value="7tm6_olfct_rcpt"/>
</dbReference>
<feature type="transmembrane region" description="Helical" evidence="9">
    <location>
        <begin position="181"/>
        <end position="201"/>
    </location>
</feature>
<organism>
    <name type="scientific">Culex quinquefasciatus</name>
    <name type="common">Southern house mosquito</name>
    <name type="synonym">Culex pungens</name>
    <dbReference type="NCBI Taxonomy" id="7176"/>
    <lineage>
        <taxon>Eukaryota</taxon>
        <taxon>Metazoa</taxon>
        <taxon>Ecdysozoa</taxon>
        <taxon>Arthropoda</taxon>
        <taxon>Hexapoda</taxon>
        <taxon>Insecta</taxon>
        <taxon>Pterygota</taxon>
        <taxon>Neoptera</taxon>
        <taxon>Endopterygota</taxon>
        <taxon>Diptera</taxon>
        <taxon>Nematocera</taxon>
        <taxon>Culicoidea</taxon>
        <taxon>Culicidae</taxon>
        <taxon>Culicinae</taxon>
        <taxon>Culicini</taxon>
        <taxon>Culex</taxon>
        <taxon>Culex</taxon>
    </lineage>
</organism>
<evidence type="ECO:0000256" key="5">
    <source>
        <dbReference type="ARBA" id="ARBA00022989"/>
    </source>
</evidence>
<keyword evidence="2 9" id="KW-0716">Sensory transduction</keyword>
<keyword evidence="12" id="KW-1185">Reference proteome</keyword>
<feature type="transmembrane region" description="Helical" evidence="9">
    <location>
        <begin position="263"/>
        <end position="285"/>
    </location>
</feature>
<keyword evidence="6 9" id="KW-0472">Membrane</keyword>
<name>B0WVI5_CULQU</name>
<proteinExistence type="inferred from homology"/>
<dbReference type="OrthoDB" id="6617147at2759"/>
<keyword evidence="4 9" id="KW-0552">Olfaction</keyword>
<dbReference type="VEuPathDB" id="VectorBase:CPIJ010907"/>
<feature type="transmembrane region" description="Helical" evidence="9">
    <location>
        <begin position="291"/>
        <end position="311"/>
    </location>
</feature>
<dbReference type="EnsemblMetazoa" id="CPIJ010907-RA">
    <property type="protein sequence ID" value="CPIJ010907-PA"/>
    <property type="gene ID" value="CPIJ010907"/>
</dbReference>
<comment type="caution">
    <text evidence="9">Lacks conserved residue(s) required for the propagation of feature annotation.</text>
</comment>
<evidence type="ECO:0000256" key="1">
    <source>
        <dbReference type="ARBA" id="ARBA00004141"/>
    </source>
</evidence>
<comment type="similarity">
    <text evidence="9">Belongs to the insect chemoreceptor superfamily. Heteromeric odorant receptor channel (TC 1.A.69) family.</text>
</comment>
<evidence type="ECO:0000256" key="3">
    <source>
        <dbReference type="ARBA" id="ARBA00022692"/>
    </source>
</evidence>
<protein>
    <recommendedName>
        <fullName evidence="9">Odorant receptor</fullName>
    </recommendedName>
</protein>
<dbReference type="AlphaFoldDB" id="B0WVI5"/>
<dbReference type="GO" id="GO:0007165">
    <property type="term" value="P:signal transduction"/>
    <property type="evidence" value="ECO:0007669"/>
    <property type="project" value="UniProtKB-KW"/>
</dbReference>
<dbReference type="FunCoup" id="B0WVI5">
    <property type="interactions" value="5"/>
</dbReference>
<evidence type="ECO:0000256" key="6">
    <source>
        <dbReference type="ARBA" id="ARBA00023136"/>
    </source>
</evidence>